<keyword evidence="5" id="KW-0479">Metal-binding</keyword>
<evidence type="ECO:0000256" key="1">
    <source>
        <dbReference type="ARBA" id="ARBA00001946"/>
    </source>
</evidence>
<evidence type="ECO:0000313" key="10">
    <source>
        <dbReference type="EMBL" id="OBA26263.1"/>
    </source>
</evidence>
<evidence type="ECO:0000256" key="9">
    <source>
        <dbReference type="ARBA" id="ARBA00031547"/>
    </source>
</evidence>
<organism evidence="10 11">
    <name type="scientific">Hanseniaspora valbyensis NRRL Y-1626</name>
    <dbReference type="NCBI Taxonomy" id="766949"/>
    <lineage>
        <taxon>Eukaryota</taxon>
        <taxon>Fungi</taxon>
        <taxon>Dikarya</taxon>
        <taxon>Ascomycota</taxon>
        <taxon>Saccharomycotina</taxon>
        <taxon>Saccharomycetes</taxon>
        <taxon>Saccharomycodales</taxon>
        <taxon>Saccharomycodaceae</taxon>
        <taxon>Hanseniaspora</taxon>
    </lineage>
</organism>
<dbReference type="AlphaFoldDB" id="A0A1B7TC28"/>
<keyword evidence="3" id="KW-0808">Transferase</keyword>
<evidence type="ECO:0000256" key="6">
    <source>
        <dbReference type="ARBA" id="ARBA00022741"/>
    </source>
</evidence>
<evidence type="ECO:0000256" key="5">
    <source>
        <dbReference type="ARBA" id="ARBA00022723"/>
    </source>
</evidence>
<evidence type="ECO:0000313" key="11">
    <source>
        <dbReference type="Proteomes" id="UP000092321"/>
    </source>
</evidence>
<sequence length="675" mass="77126">MTTMTTLKDAIAKNGTNKIHISSNFIIKNLKPDDMSLNCIKNISSILQNKDEKTKLFHTSRIVSKGAHYSYCITEHNNEGIKRPLLINKTAFQQELGDLDYTDSATIDFLQGVMVGKENQMTEIWKSLIKKYNIFPYSQAYAGFQFGQFSGQLGDGRVVNLLDINGQSIQVKGSGLTPFSRSADGKATLKASVREFIISESLHSIGIPTTRGLILSYIPDIKALRGLKRVKAGTVTRFAKSWVRLGNFDLQRWRQDLDAIIKLSDYCIEEVMPKPESFIPIENLIDIEKGNDAYDVLDITKYDEFLRNVAIANASNVAKWQAYGFTNGVLNTDNTSILGLSMDYGPFSFIDTYDDDWTPNKDDSTKRYSLGNQPKVIWWNLLRFAESLTMLIGSGNKHLDLVKKDPQSVNETIAQYMTDRTIKLIEYVEKEYDFYYKLNYVKLMVQRLGLCSKKLGLDIPVTSLSQEDFKSFDKKLDDLQDNLIEKLLSVMKTTKVDYNNFFLDFQNIGTNSLINEDKTFSQELYKCFANVHEGVNLYVNNETSDAIDKLFISEVLDTDFKLYKDLEAFVSEYKKIWESINNDIDTDIKEVKLSVSTKVNPYFIPRHHHFNEVDQSLESDAEAISKLQKLYLMSSNPYNPELWNEKLLPEVQKRWIDPADTCKNKNSFSQCGCSS</sequence>
<dbReference type="Proteomes" id="UP000092321">
    <property type="component" value="Unassembled WGS sequence"/>
</dbReference>
<dbReference type="GO" id="GO:0005524">
    <property type="term" value="F:ATP binding"/>
    <property type="evidence" value="ECO:0007669"/>
    <property type="project" value="UniProtKB-KW"/>
</dbReference>
<gene>
    <name evidence="10" type="ORF">HANVADRAFT_53245</name>
</gene>
<keyword evidence="4" id="KW-0548">Nucleotidyltransferase</keyword>
<keyword evidence="7" id="KW-0067">ATP-binding</keyword>
<keyword evidence="6" id="KW-0547">Nucleotide-binding</keyword>
<keyword evidence="11" id="KW-1185">Reference proteome</keyword>
<dbReference type="GO" id="GO:0046872">
    <property type="term" value="F:metal ion binding"/>
    <property type="evidence" value="ECO:0007669"/>
    <property type="project" value="UniProtKB-KW"/>
</dbReference>
<evidence type="ECO:0000256" key="3">
    <source>
        <dbReference type="ARBA" id="ARBA00022679"/>
    </source>
</evidence>
<reference evidence="11" key="1">
    <citation type="journal article" date="2016" name="Proc. Natl. Acad. Sci. U.S.A.">
        <title>Comparative genomics of biotechnologically important yeasts.</title>
        <authorList>
            <person name="Riley R."/>
            <person name="Haridas S."/>
            <person name="Wolfe K.H."/>
            <person name="Lopes M.R."/>
            <person name="Hittinger C.T."/>
            <person name="Goeker M."/>
            <person name="Salamov A.A."/>
            <person name="Wisecaver J.H."/>
            <person name="Long T.M."/>
            <person name="Calvey C.H."/>
            <person name="Aerts A.L."/>
            <person name="Barry K.W."/>
            <person name="Choi C."/>
            <person name="Clum A."/>
            <person name="Coughlan A.Y."/>
            <person name="Deshpande S."/>
            <person name="Douglass A.P."/>
            <person name="Hanson S.J."/>
            <person name="Klenk H.-P."/>
            <person name="LaButti K.M."/>
            <person name="Lapidus A."/>
            <person name="Lindquist E.A."/>
            <person name="Lipzen A.M."/>
            <person name="Meier-Kolthoff J.P."/>
            <person name="Ohm R.A."/>
            <person name="Otillar R.P."/>
            <person name="Pangilinan J.L."/>
            <person name="Peng Y."/>
            <person name="Rokas A."/>
            <person name="Rosa C.A."/>
            <person name="Scheuner C."/>
            <person name="Sibirny A.A."/>
            <person name="Slot J.C."/>
            <person name="Stielow J.B."/>
            <person name="Sun H."/>
            <person name="Kurtzman C.P."/>
            <person name="Blackwell M."/>
            <person name="Grigoriev I.V."/>
            <person name="Jeffries T.W."/>
        </authorList>
    </citation>
    <scope>NUCLEOTIDE SEQUENCE [LARGE SCALE GENOMIC DNA]</scope>
    <source>
        <strain evidence="11">NRRL Y-1626</strain>
    </source>
</reference>
<dbReference type="GO" id="GO:0070733">
    <property type="term" value="F:AMPylase activity"/>
    <property type="evidence" value="ECO:0007669"/>
    <property type="project" value="TreeGrafter"/>
</dbReference>
<accession>A0A1B7TC28</accession>
<evidence type="ECO:0000256" key="4">
    <source>
        <dbReference type="ARBA" id="ARBA00022695"/>
    </source>
</evidence>
<dbReference type="Pfam" id="PF02696">
    <property type="entry name" value="SelO"/>
    <property type="match status" value="1"/>
</dbReference>
<dbReference type="InterPro" id="IPR003846">
    <property type="entry name" value="SelO"/>
</dbReference>
<dbReference type="PANTHER" id="PTHR32057">
    <property type="entry name" value="PROTEIN ADENYLYLTRANSFERASE SELO, MITOCHONDRIAL"/>
    <property type="match status" value="1"/>
</dbReference>
<keyword evidence="8" id="KW-0460">Magnesium</keyword>
<proteinExistence type="inferred from homology"/>
<comment type="cofactor">
    <cofactor evidence="1">
        <name>Mg(2+)</name>
        <dbReference type="ChEBI" id="CHEBI:18420"/>
    </cofactor>
</comment>
<evidence type="ECO:0000256" key="2">
    <source>
        <dbReference type="ARBA" id="ARBA00009747"/>
    </source>
</evidence>
<dbReference type="EMBL" id="LXPE01000020">
    <property type="protein sequence ID" value="OBA26263.1"/>
    <property type="molecule type" value="Genomic_DNA"/>
</dbReference>
<evidence type="ECO:0000256" key="8">
    <source>
        <dbReference type="ARBA" id="ARBA00022842"/>
    </source>
</evidence>
<protein>
    <recommendedName>
        <fullName evidence="9">Selenoprotein O</fullName>
    </recommendedName>
</protein>
<comment type="caution">
    <text evidence="10">The sequence shown here is derived from an EMBL/GenBank/DDBJ whole genome shotgun (WGS) entry which is preliminary data.</text>
</comment>
<dbReference type="PANTHER" id="PTHR32057:SF14">
    <property type="entry name" value="PROTEIN ADENYLYLTRANSFERASE SELO, MITOCHONDRIAL"/>
    <property type="match status" value="1"/>
</dbReference>
<comment type="similarity">
    <text evidence="2">Belongs to the SELO family.</text>
</comment>
<evidence type="ECO:0000256" key="7">
    <source>
        <dbReference type="ARBA" id="ARBA00022840"/>
    </source>
</evidence>
<dbReference type="OrthoDB" id="10254721at2759"/>
<name>A0A1B7TC28_9ASCO</name>
<dbReference type="GO" id="GO:0005739">
    <property type="term" value="C:mitochondrion"/>
    <property type="evidence" value="ECO:0007669"/>
    <property type="project" value="TreeGrafter"/>
</dbReference>